<accession>A0A5C6EGY0</accession>
<evidence type="ECO:0000313" key="1">
    <source>
        <dbReference type="EMBL" id="TWU48252.1"/>
    </source>
</evidence>
<dbReference type="AlphaFoldDB" id="A0A5C6EGY0"/>
<name>A0A5C6EGY0_9BACT</name>
<dbReference type="Proteomes" id="UP000317977">
    <property type="component" value="Unassembled WGS sequence"/>
</dbReference>
<keyword evidence="2" id="KW-1185">Reference proteome</keyword>
<comment type="caution">
    <text evidence="1">The sequence shown here is derived from an EMBL/GenBank/DDBJ whole genome shotgun (WGS) entry which is preliminary data.</text>
</comment>
<organism evidence="1 2">
    <name type="scientific">Rubripirellula reticaptiva</name>
    <dbReference type="NCBI Taxonomy" id="2528013"/>
    <lineage>
        <taxon>Bacteria</taxon>
        <taxon>Pseudomonadati</taxon>
        <taxon>Planctomycetota</taxon>
        <taxon>Planctomycetia</taxon>
        <taxon>Pirellulales</taxon>
        <taxon>Pirellulaceae</taxon>
        <taxon>Rubripirellula</taxon>
    </lineage>
</organism>
<proteinExistence type="predicted"/>
<evidence type="ECO:0000313" key="2">
    <source>
        <dbReference type="Proteomes" id="UP000317977"/>
    </source>
</evidence>
<protein>
    <submittedName>
        <fullName evidence="1">Uncharacterized protein</fullName>
    </submittedName>
</protein>
<sequence>MNGHNFRASAFAIASVIVNSGIPSNSRADEPLNAGVQAFVVSVPTRLGITAPAQVNITHDLTDAVQRFPAQQWSVRGNSRGGMVIEFSIAKAFKHHQIESAKNDARLSLSVTSTDGPATWLVTQPSDQTSLSNDDETAVVQATSDDVGSAMLELNVDFVAAPSVSLATGDYTMEVVCTISTP</sequence>
<dbReference type="EMBL" id="SJPX01000005">
    <property type="protein sequence ID" value="TWU48252.1"/>
    <property type="molecule type" value="Genomic_DNA"/>
</dbReference>
<gene>
    <name evidence="1" type="ORF">Poly59_50980</name>
</gene>
<reference evidence="1 2" key="1">
    <citation type="submission" date="2019-02" db="EMBL/GenBank/DDBJ databases">
        <title>Deep-cultivation of Planctomycetes and their phenomic and genomic characterization uncovers novel biology.</title>
        <authorList>
            <person name="Wiegand S."/>
            <person name="Jogler M."/>
            <person name="Boedeker C."/>
            <person name="Pinto D."/>
            <person name="Vollmers J."/>
            <person name="Rivas-Marin E."/>
            <person name="Kohn T."/>
            <person name="Peeters S.H."/>
            <person name="Heuer A."/>
            <person name="Rast P."/>
            <person name="Oberbeckmann S."/>
            <person name="Bunk B."/>
            <person name="Jeske O."/>
            <person name="Meyerdierks A."/>
            <person name="Storesund J.E."/>
            <person name="Kallscheuer N."/>
            <person name="Luecker S."/>
            <person name="Lage O.M."/>
            <person name="Pohl T."/>
            <person name="Merkel B.J."/>
            <person name="Hornburger P."/>
            <person name="Mueller R.-W."/>
            <person name="Bruemmer F."/>
            <person name="Labrenz M."/>
            <person name="Spormann A.M."/>
            <person name="Op Den Camp H."/>
            <person name="Overmann J."/>
            <person name="Amann R."/>
            <person name="Jetten M.S.M."/>
            <person name="Mascher T."/>
            <person name="Medema M.H."/>
            <person name="Devos D.P."/>
            <person name="Kaster A.-K."/>
            <person name="Ovreas L."/>
            <person name="Rohde M."/>
            <person name="Galperin M.Y."/>
            <person name="Jogler C."/>
        </authorList>
    </citation>
    <scope>NUCLEOTIDE SEQUENCE [LARGE SCALE GENOMIC DNA]</scope>
    <source>
        <strain evidence="1 2">Poly59</strain>
    </source>
</reference>